<protein>
    <submittedName>
        <fullName evidence="2">Uncharacterized protein</fullName>
    </submittedName>
</protein>
<name>A0A814UYI2_9BILA</name>
<proteinExistence type="predicted"/>
<feature type="region of interest" description="Disordered" evidence="1">
    <location>
        <begin position="1"/>
        <end position="36"/>
    </location>
</feature>
<dbReference type="EMBL" id="CAJNOV010004688">
    <property type="protein sequence ID" value="CAF1183941.1"/>
    <property type="molecule type" value="Genomic_DNA"/>
</dbReference>
<sequence>MPSHTSSSSYTSKNSNSDSGGKSQNRHRRHVRLEEQNNHYRRNYRPFTIPSSFYNIVHVHRFTSIDTISTLINHFESCYRYSIDTESDRLTNELSLIQVHSIPQHLPSFIVLVELNHLPASDTVLFEKIKLLFCFLFRLGNIIFSWGSMHTELAPVIHINLFTWPSLALVINLQDAFPGWYSRAQPFCKVCRPVQLSTTFMSSNSSCTCSNNSPYVNQGEKWSLQNAIRYTANLFLDKSATRRT</sequence>
<dbReference type="Proteomes" id="UP000663855">
    <property type="component" value="Unassembled WGS sequence"/>
</dbReference>
<gene>
    <name evidence="2" type="ORF">CJN711_LOCUS11155</name>
</gene>
<dbReference type="AlphaFoldDB" id="A0A814UYI2"/>
<accession>A0A814UYI2</accession>
<evidence type="ECO:0000313" key="2">
    <source>
        <dbReference type="EMBL" id="CAF1183941.1"/>
    </source>
</evidence>
<comment type="caution">
    <text evidence="2">The sequence shown here is derived from an EMBL/GenBank/DDBJ whole genome shotgun (WGS) entry which is preliminary data.</text>
</comment>
<organism evidence="2 3">
    <name type="scientific">Rotaria magnacalcarata</name>
    <dbReference type="NCBI Taxonomy" id="392030"/>
    <lineage>
        <taxon>Eukaryota</taxon>
        <taxon>Metazoa</taxon>
        <taxon>Spiralia</taxon>
        <taxon>Gnathifera</taxon>
        <taxon>Rotifera</taxon>
        <taxon>Eurotatoria</taxon>
        <taxon>Bdelloidea</taxon>
        <taxon>Philodinida</taxon>
        <taxon>Philodinidae</taxon>
        <taxon>Rotaria</taxon>
    </lineage>
</organism>
<evidence type="ECO:0000256" key="1">
    <source>
        <dbReference type="SAM" id="MobiDB-lite"/>
    </source>
</evidence>
<reference evidence="2" key="1">
    <citation type="submission" date="2021-02" db="EMBL/GenBank/DDBJ databases">
        <authorList>
            <person name="Nowell W R."/>
        </authorList>
    </citation>
    <scope>NUCLEOTIDE SEQUENCE</scope>
</reference>
<feature type="compositionally biased region" description="Low complexity" evidence="1">
    <location>
        <begin position="1"/>
        <end position="23"/>
    </location>
</feature>
<evidence type="ECO:0000313" key="3">
    <source>
        <dbReference type="Proteomes" id="UP000663855"/>
    </source>
</evidence>